<evidence type="ECO:0000313" key="2">
    <source>
        <dbReference type="EMBL" id="KAH7309046.1"/>
    </source>
</evidence>
<reference evidence="2" key="1">
    <citation type="journal article" date="2021" name="Nat. Commun.">
        <title>Genetic determinants of endophytism in the Arabidopsis root mycobiome.</title>
        <authorList>
            <person name="Mesny F."/>
            <person name="Miyauchi S."/>
            <person name="Thiergart T."/>
            <person name="Pickel B."/>
            <person name="Atanasova L."/>
            <person name="Karlsson M."/>
            <person name="Huettel B."/>
            <person name="Barry K.W."/>
            <person name="Haridas S."/>
            <person name="Chen C."/>
            <person name="Bauer D."/>
            <person name="Andreopoulos W."/>
            <person name="Pangilinan J."/>
            <person name="LaButti K."/>
            <person name="Riley R."/>
            <person name="Lipzen A."/>
            <person name="Clum A."/>
            <person name="Drula E."/>
            <person name="Henrissat B."/>
            <person name="Kohler A."/>
            <person name="Grigoriev I.V."/>
            <person name="Martin F.M."/>
            <person name="Hacquard S."/>
        </authorList>
    </citation>
    <scope>NUCLEOTIDE SEQUENCE</scope>
    <source>
        <strain evidence="2">MPI-CAGE-CH-0235</strain>
    </source>
</reference>
<sequence length="459" mass="49994">MRRLIQRLAAASGIGAWPAQAPPSASPAPAQSAVAASTTDLTVQPGQQAPSLAPPAPPQSVFSSSATIEEEDRFYTPLGGSEAGDGDVVQETLPPAGNTIPSPLTEANLGLLDGDGDGDGDGVRKRKRSEEPPESPQAKLITRPSLRAAGVDPSDVRLDSVEFFTCDPPSNIAEVIERDNRERSSAPPSESDWREYTERMKQEYARPALGTELEDKFLKNYDEDVGYRHAFNASFTGFPEDPGFERSAKHPHPDYVQGLDVQRFGPFPAKERVKGAVLFENNPHSITLAHLSGEWNPNGIDLELARLQGTLNGAALVYARSQALAFMGKSDPLEYSGVTSFASDGTHIDLYAHYARRVKDGTLQYHQYPYASWDVKSSFSGFLKGRASLRNAQDRARALSYKLRNQLVEYWRQHHSGREDMSDTESMIVCVDTDRELTVEAADTDSSAMAQASEPAPAA</sequence>
<organism evidence="2 3">
    <name type="scientific">Stachybotrys elegans</name>
    <dbReference type="NCBI Taxonomy" id="80388"/>
    <lineage>
        <taxon>Eukaryota</taxon>
        <taxon>Fungi</taxon>
        <taxon>Dikarya</taxon>
        <taxon>Ascomycota</taxon>
        <taxon>Pezizomycotina</taxon>
        <taxon>Sordariomycetes</taxon>
        <taxon>Hypocreomycetidae</taxon>
        <taxon>Hypocreales</taxon>
        <taxon>Stachybotryaceae</taxon>
        <taxon>Stachybotrys</taxon>
    </lineage>
</organism>
<feature type="compositionally biased region" description="Low complexity" evidence="1">
    <location>
        <begin position="27"/>
        <end position="37"/>
    </location>
</feature>
<accession>A0A8K0SIJ0</accession>
<dbReference type="Proteomes" id="UP000813444">
    <property type="component" value="Unassembled WGS sequence"/>
</dbReference>
<keyword evidence="3" id="KW-1185">Reference proteome</keyword>
<evidence type="ECO:0000313" key="3">
    <source>
        <dbReference type="Proteomes" id="UP000813444"/>
    </source>
</evidence>
<proteinExistence type="predicted"/>
<dbReference type="EMBL" id="JAGPNK010000014">
    <property type="protein sequence ID" value="KAH7309046.1"/>
    <property type="molecule type" value="Genomic_DNA"/>
</dbReference>
<dbReference type="OrthoDB" id="5424149at2759"/>
<name>A0A8K0SIJ0_9HYPO</name>
<feature type="region of interest" description="Disordered" evidence="1">
    <location>
        <begin position="76"/>
        <end position="151"/>
    </location>
</feature>
<comment type="caution">
    <text evidence="2">The sequence shown here is derived from an EMBL/GenBank/DDBJ whole genome shotgun (WGS) entry which is preliminary data.</text>
</comment>
<protein>
    <submittedName>
        <fullName evidence="2">Uncharacterized protein</fullName>
    </submittedName>
</protein>
<gene>
    <name evidence="2" type="ORF">B0I35DRAFT_482786</name>
</gene>
<evidence type="ECO:0000256" key="1">
    <source>
        <dbReference type="SAM" id="MobiDB-lite"/>
    </source>
</evidence>
<dbReference type="AlphaFoldDB" id="A0A8K0SIJ0"/>
<feature type="region of interest" description="Disordered" evidence="1">
    <location>
        <begin position="16"/>
        <end position="63"/>
    </location>
</feature>